<dbReference type="SUPFAM" id="SSF50044">
    <property type="entry name" value="SH3-domain"/>
    <property type="match status" value="3"/>
</dbReference>
<feature type="domain" description="SH3" evidence="14">
    <location>
        <begin position="319"/>
        <end position="378"/>
    </location>
</feature>
<evidence type="ECO:0000313" key="16">
    <source>
        <dbReference type="Proteomes" id="UP001233271"/>
    </source>
</evidence>
<feature type="region of interest" description="Disordered" evidence="13">
    <location>
        <begin position="587"/>
        <end position="615"/>
    </location>
</feature>
<sequence length="1132" mass="122090">MAYVAVVKALYDYTAQDLEDELSFSEDQILYIVEKGDDEWWKAKLKEDDGGQDGPVGLIPCTYVEEMPPINQTRSMYSYESTSPEEVSMDEEATLYVYAVEDEWLLVRVSGGSDKLGFVPRNYCEEIDASTSVAVAGAEESADVVEAQRREEEEAAHAREVAEHQRQLRLKDKVQTWSVAEMDGNRKKNGTLGVGNGAIFFASETDKSPVKQCPITDLLQVEPQSDKVLVLSLAGPQSHLVLHTGSAQVSKEIIHKLEQSKEAAGEALELTHDVDEAPHQPASEDEAPVAPPPTKQVRWAEETPASPQTPVSPSSAGAGGVEQCVVLYDFEAGGDDELTVAEGETLTVVEKEDEWWLVRNSRGAEGVVPAQYVEAAAGGAPAAPAVDPAAARRAAEAEAAQAAAAAEARRREEVQRKEEARRAIEEAAVRRAEQEAADHEIAEQIEVEERAKQQQVDQRMREEEQRRRYAEAASRREAARGAEPPKVTSRGGGDAAAAARNLPSGKAKATPAKPSDPARPKPNPARTRVWSDRTGQFKVEAEFLGMNGNKLRLHKLNGVIIEVPMEKMSPDDTHMIKRYLARKERQAAAADDDDLPLGQAVRKPSATISQESSVRAEAQRRGSARKQAFDWFAFFLDAGCGIDDCTRYAANFDRDRIDESILPELDGTTLRSLGLREGDVIRVRKVISGRYGKKTPEQAAQLNADEDYARKLQEHEDGGGKGPAPAPPPGLFTNPEGKLTNNTRRGRPERRNTLTSNTVDTAALGAVSEQLSKVSLTPIEPTPAPPVEKKAEEEKKEELPKSLLTGFDDDAWEIKPAANKPASPAPATAPPKTASPPPKANGTDALLAQISNMRPASADAPRGGNFDVLAELPNPLSVQAQQRATSAAVPARTGSATLPPPSTYGLGAVNSAAPMAQIQQPQQAQPQMPDPNAPRGPLAPVRANEGLLNPLQPSMTGMFVPTHPTGFQQPMGMQQTGMPIGMGGGMLSPGYQQPIQPAYTGIPFQQQQNNSFNAIANLPPPQLPQPTGAGGDMFAPSNIFNAMKRTDFGKSEETNPQAANKYDALRPLTTGYNGAPGMFPQNTGMPMQMQGTGMPMGGMMPMGQGMYPQATGYNPQMMGQYGQYGQGGYGQY</sequence>
<dbReference type="InterPro" id="IPR035800">
    <property type="entry name" value="Sla1_SH3_1"/>
</dbReference>
<dbReference type="GO" id="GO:0042802">
    <property type="term" value="F:identical protein binding"/>
    <property type="evidence" value="ECO:0007669"/>
    <property type="project" value="InterPro"/>
</dbReference>
<keyword evidence="7" id="KW-0254">Endocytosis</keyword>
<dbReference type="GO" id="GO:0005886">
    <property type="term" value="C:plasma membrane"/>
    <property type="evidence" value="ECO:0007669"/>
    <property type="project" value="UniProtKB-SubCell"/>
</dbReference>
<evidence type="ECO:0000256" key="12">
    <source>
        <dbReference type="SAM" id="Coils"/>
    </source>
</evidence>
<evidence type="ECO:0000256" key="3">
    <source>
        <dbReference type="ARBA" id="ARBA00004413"/>
    </source>
</evidence>
<dbReference type="GO" id="GO:0010008">
    <property type="term" value="C:endosome membrane"/>
    <property type="evidence" value="ECO:0007669"/>
    <property type="project" value="UniProtKB-SubCell"/>
</dbReference>
<keyword evidence="10" id="KW-0206">Cytoskeleton</keyword>
<feature type="compositionally biased region" description="Pro residues" evidence="13">
    <location>
        <begin position="823"/>
        <end position="839"/>
    </location>
</feature>
<dbReference type="CDD" id="cd11773">
    <property type="entry name" value="SH3_Sla1p_1"/>
    <property type="match status" value="1"/>
</dbReference>
<evidence type="ECO:0000256" key="1">
    <source>
        <dbReference type="ARBA" id="ARBA00004125"/>
    </source>
</evidence>
<dbReference type="GO" id="GO:0030479">
    <property type="term" value="C:actin cortical patch"/>
    <property type="evidence" value="ECO:0007669"/>
    <property type="project" value="UniProtKB-SubCell"/>
</dbReference>
<keyword evidence="9" id="KW-0009">Actin-binding</keyword>
<dbReference type="InterPro" id="IPR056996">
    <property type="entry name" value="PH_SLA1"/>
</dbReference>
<dbReference type="Pfam" id="PF00018">
    <property type="entry name" value="SH3_1"/>
    <property type="match status" value="2"/>
</dbReference>
<dbReference type="Gene3D" id="1.10.150.50">
    <property type="entry name" value="Transcription Factor, Ets-1"/>
    <property type="match status" value="1"/>
</dbReference>
<dbReference type="EMBL" id="AP028215">
    <property type="protein sequence ID" value="BEI92116.1"/>
    <property type="molecule type" value="Genomic_DNA"/>
</dbReference>
<dbReference type="InterPro" id="IPR036028">
    <property type="entry name" value="SH3-like_dom_sf"/>
</dbReference>
<proteinExistence type="inferred from homology"/>
<evidence type="ECO:0000313" key="15">
    <source>
        <dbReference type="EMBL" id="BEI92116.1"/>
    </source>
</evidence>
<evidence type="ECO:0000256" key="8">
    <source>
        <dbReference type="ARBA" id="ARBA00022753"/>
    </source>
</evidence>
<dbReference type="PANTHER" id="PTHR15735:SF21">
    <property type="entry name" value="PROTEIN NERVOUS WRECK"/>
    <property type="match status" value="1"/>
</dbReference>
<accession>A0AA48QW95</accession>
<dbReference type="RefSeq" id="XP_060457381.1">
    <property type="nucleotide sequence ID" value="XM_060600826.1"/>
</dbReference>
<evidence type="ECO:0000259" key="14">
    <source>
        <dbReference type="PROSITE" id="PS50002"/>
    </source>
</evidence>
<feature type="domain" description="SH3" evidence="14">
    <location>
        <begin position="2"/>
        <end position="69"/>
    </location>
</feature>
<dbReference type="Pfam" id="PF24081">
    <property type="entry name" value="PH_SLA1"/>
    <property type="match status" value="1"/>
</dbReference>
<evidence type="ECO:0000256" key="13">
    <source>
        <dbReference type="SAM" id="MobiDB-lite"/>
    </source>
</evidence>
<dbReference type="AlphaFoldDB" id="A0AA48QW95"/>
<feature type="region of interest" description="Disordered" evidence="13">
    <location>
        <begin position="816"/>
        <end position="843"/>
    </location>
</feature>
<dbReference type="Gene3D" id="2.30.30.700">
    <property type="entry name" value="SLA1 homology domain 1"/>
    <property type="match status" value="1"/>
</dbReference>
<feature type="region of interest" description="Disordered" evidence="13">
    <location>
        <begin position="713"/>
        <end position="803"/>
    </location>
</feature>
<evidence type="ECO:0000256" key="9">
    <source>
        <dbReference type="ARBA" id="ARBA00023203"/>
    </source>
</evidence>
<feature type="coiled-coil region" evidence="12">
    <location>
        <begin position="135"/>
        <end position="167"/>
    </location>
</feature>
<dbReference type="InterPro" id="IPR007131">
    <property type="entry name" value="SHD1"/>
</dbReference>
<dbReference type="Pfam" id="PF03983">
    <property type="entry name" value="SHD1"/>
    <property type="match status" value="1"/>
</dbReference>
<dbReference type="GO" id="GO:0003779">
    <property type="term" value="F:actin binding"/>
    <property type="evidence" value="ECO:0007669"/>
    <property type="project" value="UniProtKB-KW"/>
</dbReference>
<evidence type="ECO:0000256" key="11">
    <source>
        <dbReference type="PROSITE-ProRule" id="PRU00192"/>
    </source>
</evidence>
<dbReference type="InterPro" id="IPR001452">
    <property type="entry name" value="SH3_domain"/>
</dbReference>
<protein>
    <recommendedName>
        <fullName evidence="5">Actin cytoskeleton-regulatory complex protein SLA1</fullName>
    </recommendedName>
</protein>
<feature type="compositionally biased region" description="Basic and acidic residues" evidence="13">
    <location>
        <begin position="430"/>
        <end position="480"/>
    </location>
</feature>
<dbReference type="GO" id="GO:0043130">
    <property type="term" value="F:ubiquitin binding"/>
    <property type="evidence" value="ECO:0007669"/>
    <property type="project" value="InterPro"/>
</dbReference>
<dbReference type="PRINTS" id="PR00452">
    <property type="entry name" value="SH3DOMAIN"/>
</dbReference>
<evidence type="ECO:0000256" key="5">
    <source>
        <dbReference type="ARBA" id="ARBA00020357"/>
    </source>
</evidence>
<gene>
    <name evidence="15" type="primary">SLA1</name>
    <name evidence="15" type="ORF">CcaverHIS019_0409360</name>
</gene>
<comment type="similarity">
    <text evidence="4">Belongs to the SLA1 family.</text>
</comment>
<dbReference type="SMART" id="SM00326">
    <property type="entry name" value="SH3"/>
    <property type="match status" value="3"/>
</dbReference>
<dbReference type="GO" id="GO:0006897">
    <property type="term" value="P:endocytosis"/>
    <property type="evidence" value="ECO:0007669"/>
    <property type="project" value="UniProtKB-KW"/>
</dbReference>
<evidence type="ECO:0000256" key="2">
    <source>
        <dbReference type="ARBA" id="ARBA00004134"/>
    </source>
</evidence>
<feature type="compositionally biased region" description="Polar residues" evidence="13">
    <location>
        <begin position="305"/>
        <end position="315"/>
    </location>
</feature>
<dbReference type="GO" id="GO:0030674">
    <property type="term" value="F:protein-macromolecule adaptor activity"/>
    <property type="evidence" value="ECO:0007669"/>
    <property type="project" value="InterPro"/>
</dbReference>
<feature type="compositionally biased region" description="Basic and acidic residues" evidence="13">
    <location>
        <begin position="787"/>
        <end position="800"/>
    </location>
</feature>
<keyword evidence="10" id="KW-0963">Cytoplasm</keyword>
<evidence type="ECO:0000256" key="6">
    <source>
        <dbReference type="ARBA" id="ARBA00022443"/>
    </source>
</evidence>
<dbReference type="Proteomes" id="UP001233271">
    <property type="component" value="Chromosome 4"/>
</dbReference>
<organism evidence="15 16">
    <name type="scientific">Cutaneotrichosporon cavernicola</name>
    <dbReference type="NCBI Taxonomy" id="279322"/>
    <lineage>
        <taxon>Eukaryota</taxon>
        <taxon>Fungi</taxon>
        <taxon>Dikarya</taxon>
        <taxon>Basidiomycota</taxon>
        <taxon>Agaricomycotina</taxon>
        <taxon>Tremellomycetes</taxon>
        <taxon>Trichosporonales</taxon>
        <taxon>Trichosporonaceae</taxon>
        <taxon>Cutaneotrichosporon</taxon>
    </lineage>
</organism>
<evidence type="ECO:0000256" key="4">
    <source>
        <dbReference type="ARBA" id="ARBA00007948"/>
    </source>
</evidence>
<keyword evidence="16" id="KW-1185">Reference proteome</keyword>
<dbReference type="InterPro" id="IPR013761">
    <property type="entry name" value="SAM/pointed_sf"/>
</dbReference>
<comment type="subcellular location">
    <subcellularLocation>
        <location evidence="3">Cell membrane</location>
        <topology evidence="3">Peripheral membrane protein</topology>
        <orientation evidence="3">Cytoplasmic side</orientation>
    </subcellularLocation>
    <subcellularLocation>
        <location evidence="2">Cytoplasm</location>
        <location evidence="2">Cytoskeleton</location>
        <location evidence="2">Actin patch</location>
    </subcellularLocation>
    <subcellularLocation>
        <location evidence="1">Endosome membrane</location>
        <topology evidence="1">Peripheral membrane protein</topology>
        <orientation evidence="1">Cytoplasmic side</orientation>
    </subcellularLocation>
</comment>
<keyword evidence="12" id="KW-0175">Coiled coil</keyword>
<evidence type="ECO:0000256" key="10">
    <source>
        <dbReference type="ARBA" id="ARBA00023212"/>
    </source>
</evidence>
<feature type="region of interest" description="Disordered" evidence="13">
    <location>
        <begin position="276"/>
        <end position="318"/>
    </location>
</feature>
<evidence type="ECO:0000256" key="7">
    <source>
        <dbReference type="ARBA" id="ARBA00022583"/>
    </source>
</evidence>
<dbReference type="GeneID" id="85495986"/>
<dbReference type="PANTHER" id="PTHR15735">
    <property type="entry name" value="FCH AND DOUBLE SH3 DOMAINS PROTEIN"/>
    <property type="match status" value="1"/>
</dbReference>
<dbReference type="Gene3D" id="2.30.30.40">
    <property type="entry name" value="SH3 Domains"/>
    <property type="match status" value="3"/>
</dbReference>
<keyword evidence="8" id="KW-0967">Endosome</keyword>
<dbReference type="PROSITE" id="PS50002">
    <property type="entry name" value="SH3"/>
    <property type="match status" value="2"/>
</dbReference>
<feature type="region of interest" description="Disordered" evidence="13">
    <location>
        <begin position="430"/>
        <end position="533"/>
    </location>
</feature>
<name>A0AA48QW95_9TREE</name>
<reference evidence="15" key="1">
    <citation type="journal article" date="2023" name="BMC Genomics">
        <title>Chromosome-level genome assemblies of Cutaneotrichosporon spp. (Trichosporonales, Basidiomycota) reveal imbalanced evolution between nucleotide sequences and chromosome synteny.</title>
        <authorList>
            <person name="Kobayashi Y."/>
            <person name="Kayamori A."/>
            <person name="Aoki K."/>
            <person name="Shiwa Y."/>
            <person name="Matsutani M."/>
            <person name="Fujita N."/>
            <person name="Sugita T."/>
            <person name="Iwasaki W."/>
            <person name="Tanaka N."/>
            <person name="Takashima M."/>
        </authorList>
    </citation>
    <scope>NUCLEOTIDE SEQUENCE</scope>
    <source>
        <strain evidence="15">HIS019</strain>
    </source>
</reference>
<dbReference type="KEGG" id="ccac:CcaHIS019_0409360"/>
<keyword evidence="6 11" id="KW-0728">SH3 domain</keyword>